<evidence type="ECO:0000259" key="7">
    <source>
        <dbReference type="PROSITE" id="PS50850"/>
    </source>
</evidence>
<gene>
    <name evidence="8" type="ORF">NJ959_28965</name>
</gene>
<name>A0AAE3KVD0_9CYAN</name>
<dbReference type="InterPro" id="IPR050189">
    <property type="entry name" value="MFS_Efflux_Transporters"/>
</dbReference>
<dbReference type="InterPro" id="IPR011701">
    <property type="entry name" value="MFS"/>
</dbReference>
<keyword evidence="5 6" id="KW-0472">Membrane</keyword>
<feature type="transmembrane region" description="Helical" evidence="6">
    <location>
        <begin position="70"/>
        <end position="90"/>
    </location>
</feature>
<dbReference type="Proteomes" id="UP001204953">
    <property type="component" value="Unassembled WGS sequence"/>
</dbReference>
<evidence type="ECO:0000313" key="8">
    <source>
        <dbReference type="EMBL" id="MCP2732467.1"/>
    </source>
</evidence>
<dbReference type="PROSITE" id="PS50850">
    <property type="entry name" value="MFS"/>
    <property type="match status" value="1"/>
</dbReference>
<evidence type="ECO:0000256" key="6">
    <source>
        <dbReference type="SAM" id="Phobius"/>
    </source>
</evidence>
<dbReference type="Gene3D" id="1.20.1250.20">
    <property type="entry name" value="MFS general substrate transporter like domains"/>
    <property type="match status" value="1"/>
</dbReference>
<accession>A0AAE3KVD0</accession>
<dbReference type="Pfam" id="PF07690">
    <property type="entry name" value="MFS_1"/>
    <property type="match status" value="1"/>
</dbReference>
<evidence type="ECO:0000256" key="1">
    <source>
        <dbReference type="ARBA" id="ARBA00004651"/>
    </source>
</evidence>
<proteinExistence type="predicted"/>
<dbReference type="EMBL" id="JAMZMM010000610">
    <property type="protein sequence ID" value="MCP2732467.1"/>
    <property type="molecule type" value="Genomic_DNA"/>
</dbReference>
<evidence type="ECO:0000256" key="2">
    <source>
        <dbReference type="ARBA" id="ARBA00022475"/>
    </source>
</evidence>
<reference evidence="8" key="1">
    <citation type="submission" date="2022-06" db="EMBL/GenBank/DDBJ databases">
        <title>New cyanobacteria of genus Symplocastrum in benthos of Lake Baikal.</title>
        <authorList>
            <person name="Sorokovikova E."/>
            <person name="Tikhonova I."/>
            <person name="Krasnopeev A."/>
            <person name="Evseev P."/>
            <person name="Gladkikh A."/>
            <person name="Belykh O."/>
        </authorList>
    </citation>
    <scope>NUCLEOTIDE SEQUENCE</scope>
    <source>
        <strain evidence="8">BBK-W-15</strain>
    </source>
</reference>
<dbReference type="GO" id="GO:0005886">
    <property type="term" value="C:plasma membrane"/>
    <property type="evidence" value="ECO:0007669"/>
    <property type="project" value="UniProtKB-SubCell"/>
</dbReference>
<sequence>MFRDSRLLVLLAAGSLTTMAGGVVAPVLPDMVDQLHLNPAFAGNLVSIHCLTIGLFSPPLGILADKIGRLRVLIPCLILYAVFGIAGAFFQELVPLLVVRGL</sequence>
<dbReference type="InterPro" id="IPR036259">
    <property type="entry name" value="MFS_trans_sf"/>
</dbReference>
<feature type="domain" description="Major facilitator superfamily (MFS) profile" evidence="7">
    <location>
        <begin position="6"/>
        <end position="102"/>
    </location>
</feature>
<evidence type="ECO:0000256" key="4">
    <source>
        <dbReference type="ARBA" id="ARBA00022989"/>
    </source>
</evidence>
<keyword evidence="4 6" id="KW-1133">Transmembrane helix</keyword>
<feature type="transmembrane region" description="Helical" evidence="6">
    <location>
        <begin position="45"/>
        <end position="63"/>
    </location>
</feature>
<dbReference type="RefSeq" id="WP_254015179.1">
    <property type="nucleotide sequence ID" value="NZ_JAMZMM010000610.1"/>
</dbReference>
<keyword evidence="3 6" id="KW-0812">Transmembrane</keyword>
<comment type="caution">
    <text evidence="8">The sequence shown here is derived from an EMBL/GenBank/DDBJ whole genome shotgun (WGS) entry which is preliminary data.</text>
</comment>
<dbReference type="AlphaFoldDB" id="A0AAE3KVD0"/>
<dbReference type="PANTHER" id="PTHR43124:SF3">
    <property type="entry name" value="CHLORAMPHENICOL EFFLUX PUMP RV0191"/>
    <property type="match status" value="1"/>
</dbReference>
<keyword evidence="2" id="KW-1003">Cell membrane</keyword>
<dbReference type="InterPro" id="IPR020846">
    <property type="entry name" value="MFS_dom"/>
</dbReference>
<protein>
    <submittedName>
        <fullName evidence="8">MFS transporter</fullName>
    </submittedName>
</protein>
<evidence type="ECO:0000256" key="5">
    <source>
        <dbReference type="ARBA" id="ARBA00023136"/>
    </source>
</evidence>
<dbReference type="PANTHER" id="PTHR43124">
    <property type="entry name" value="PURINE EFFLUX PUMP PBUE"/>
    <property type="match status" value="1"/>
</dbReference>
<organism evidence="8 9">
    <name type="scientific">Limnofasciculus baicalensis BBK-W-15</name>
    <dbReference type="NCBI Taxonomy" id="2699891"/>
    <lineage>
        <taxon>Bacteria</taxon>
        <taxon>Bacillati</taxon>
        <taxon>Cyanobacteriota</taxon>
        <taxon>Cyanophyceae</taxon>
        <taxon>Coleofasciculales</taxon>
        <taxon>Coleofasciculaceae</taxon>
        <taxon>Limnofasciculus</taxon>
        <taxon>Limnofasciculus baicalensis</taxon>
    </lineage>
</organism>
<comment type="subcellular location">
    <subcellularLocation>
        <location evidence="1">Cell membrane</location>
        <topology evidence="1">Multi-pass membrane protein</topology>
    </subcellularLocation>
</comment>
<evidence type="ECO:0000256" key="3">
    <source>
        <dbReference type="ARBA" id="ARBA00022692"/>
    </source>
</evidence>
<dbReference type="SUPFAM" id="SSF103473">
    <property type="entry name" value="MFS general substrate transporter"/>
    <property type="match status" value="1"/>
</dbReference>
<feature type="non-terminal residue" evidence="8">
    <location>
        <position position="102"/>
    </location>
</feature>
<dbReference type="GO" id="GO:0022857">
    <property type="term" value="F:transmembrane transporter activity"/>
    <property type="evidence" value="ECO:0007669"/>
    <property type="project" value="InterPro"/>
</dbReference>
<evidence type="ECO:0000313" key="9">
    <source>
        <dbReference type="Proteomes" id="UP001204953"/>
    </source>
</evidence>
<keyword evidence="9" id="KW-1185">Reference proteome</keyword>